<dbReference type="Gene3D" id="3.40.50.300">
    <property type="entry name" value="P-loop containing nucleotide triphosphate hydrolases"/>
    <property type="match status" value="1"/>
</dbReference>
<gene>
    <name evidence="1" type="ORF">EDC60_0410</name>
</gene>
<proteinExistence type="predicted"/>
<sequence>MNSNKISPRSAVFLHIQKTAGSSIVDLARAAYGSDQVTSHGDFLLPPKELDALVDARGSDDPKLQNRSFISGHFGYDYAKKIMVRRYSFTFLRNPIERVLSYYYFCRTRNPLEYEIYALTQNLSLDEFLKLGFERPSVKACIWNNQTWQLANGYGHTNGRNILSYGDKEMLDLAIGHLNNFSYIGFAETFEKDRDCILRSLNINPPQGKVVSNANPGRPTLEDLPRTTRDLLVELTHLDRALYKAAWRQRKTLIGRLSRGLKNLTRCPV</sequence>
<dbReference type="InterPro" id="IPR027417">
    <property type="entry name" value="P-loop_NTPase"/>
</dbReference>
<reference evidence="1 2" key="1">
    <citation type="submission" date="2018-11" db="EMBL/GenBank/DDBJ databases">
        <title>Genomic Encyclopedia of Type Strains, Phase IV (KMG-IV): sequencing the most valuable type-strain genomes for metagenomic binning, comparative biology and taxonomic classification.</title>
        <authorList>
            <person name="Goeker M."/>
        </authorList>
    </citation>
    <scope>NUCLEOTIDE SEQUENCE [LARGE SCALE GENOMIC DNA]</scope>
    <source>
        <strain evidence="1 2">DSM 15985</strain>
    </source>
</reference>
<keyword evidence="2" id="KW-1185">Reference proteome</keyword>
<protein>
    <submittedName>
        <fullName evidence="1">Sulfotransferase family protein</fullName>
    </submittedName>
</protein>
<evidence type="ECO:0000313" key="1">
    <source>
        <dbReference type="EMBL" id="ROR50656.1"/>
    </source>
</evidence>
<dbReference type="InterPro" id="IPR005331">
    <property type="entry name" value="Sulfotransferase"/>
</dbReference>
<dbReference type="SUPFAM" id="SSF52540">
    <property type="entry name" value="P-loop containing nucleoside triphosphate hydrolases"/>
    <property type="match status" value="1"/>
</dbReference>
<name>A0AAX1WYT6_9BURK</name>
<dbReference type="EMBL" id="RJVL01000001">
    <property type="protein sequence ID" value="ROR50656.1"/>
    <property type="molecule type" value="Genomic_DNA"/>
</dbReference>
<organism evidence="1 2">
    <name type="scientific">Diaphorobacter nitroreducens</name>
    <dbReference type="NCBI Taxonomy" id="164759"/>
    <lineage>
        <taxon>Bacteria</taxon>
        <taxon>Pseudomonadati</taxon>
        <taxon>Pseudomonadota</taxon>
        <taxon>Betaproteobacteria</taxon>
        <taxon>Burkholderiales</taxon>
        <taxon>Comamonadaceae</taxon>
        <taxon>Diaphorobacter</taxon>
    </lineage>
</organism>
<evidence type="ECO:0000313" key="2">
    <source>
        <dbReference type="Proteomes" id="UP000271868"/>
    </source>
</evidence>
<dbReference type="RefSeq" id="WP_123675010.1">
    <property type="nucleotide sequence ID" value="NZ_JBASBJ010000088.1"/>
</dbReference>
<dbReference type="GO" id="GO:0016020">
    <property type="term" value="C:membrane"/>
    <property type="evidence" value="ECO:0007669"/>
    <property type="project" value="InterPro"/>
</dbReference>
<comment type="caution">
    <text evidence="1">The sequence shown here is derived from an EMBL/GenBank/DDBJ whole genome shotgun (WGS) entry which is preliminary data.</text>
</comment>
<dbReference type="Pfam" id="PF03567">
    <property type="entry name" value="Sulfotransfer_2"/>
    <property type="match status" value="1"/>
</dbReference>
<dbReference type="Proteomes" id="UP000271868">
    <property type="component" value="Unassembled WGS sequence"/>
</dbReference>
<dbReference type="AlphaFoldDB" id="A0AAX1WYT6"/>
<accession>A0AAX1WYT6</accession>
<dbReference type="GO" id="GO:0008146">
    <property type="term" value="F:sulfotransferase activity"/>
    <property type="evidence" value="ECO:0007669"/>
    <property type="project" value="InterPro"/>
</dbReference>